<dbReference type="Pfam" id="PF08238">
    <property type="entry name" value="Sel1"/>
    <property type="match status" value="2"/>
</dbReference>
<evidence type="ECO:0000313" key="2">
    <source>
        <dbReference type="EMBL" id="CUV24079.1"/>
    </source>
</evidence>
<dbReference type="SUPFAM" id="SSF81901">
    <property type="entry name" value="HCP-like"/>
    <property type="match status" value="1"/>
</dbReference>
<gene>
    <name evidence="5" type="ORF">RD1301_v1_3880004</name>
    <name evidence="2" type="ORF">RUN1744_v1_570029</name>
    <name evidence="3" type="ORF">TD1301_v1_40004</name>
    <name evidence="4" type="ORF">TF3108_v1_190028</name>
</gene>
<name>A0A0S4VWA8_RALSL</name>
<dbReference type="PANTHER" id="PTHR11102:SF160">
    <property type="entry name" value="ERAD-ASSOCIATED E3 UBIQUITIN-PROTEIN LIGASE COMPONENT HRD3"/>
    <property type="match status" value="1"/>
</dbReference>
<evidence type="ECO:0008006" key="6">
    <source>
        <dbReference type="Google" id="ProtNLM"/>
    </source>
</evidence>
<evidence type="ECO:0000313" key="4">
    <source>
        <dbReference type="EMBL" id="CUV38865.1"/>
    </source>
</evidence>
<keyword evidence="1" id="KW-0732">Signal</keyword>
<dbReference type="InterPro" id="IPR011990">
    <property type="entry name" value="TPR-like_helical_dom_sf"/>
</dbReference>
<reference evidence="4" key="1">
    <citation type="submission" date="2015-10" db="EMBL/GenBank/DDBJ databases">
        <authorList>
            <person name="Gilbert D.G."/>
        </authorList>
    </citation>
    <scope>NUCLEOTIDE SEQUENCE</scope>
    <source>
        <strain evidence="4">Phyl III-seqv23</strain>
    </source>
</reference>
<evidence type="ECO:0000313" key="5">
    <source>
        <dbReference type="EMBL" id="CUV63770.1"/>
    </source>
</evidence>
<evidence type="ECO:0000256" key="1">
    <source>
        <dbReference type="SAM" id="SignalP"/>
    </source>
</evidence>
<dbReference type="SMART" id="SM00671">
    <property type="entry name" value="SEL1"/>
    <property type="match status" value="1"/>
</dbReference>
<proteinExistence type="predicted"/>
<organism evidence="4">
    <name type="scientific">Ralstonia solanacearum</name>
    <name type="common">Pseudomonas solanacearum</name>
    <dbReference type="NCBI Taxonomy" id="305"/>
    <lineage>
        <taxon>Bacteria</taxon>
        <taxon>Pseudomonadati</taxon>
        <taxon>Pseudomonadota</taxon>
        <taxon>Betaproteobacteria</taxon>
        <taxon>Burkholderiales</taxon>
        <taxon>Burkholderiaceae</taxon>
        <taxon>Ralstonia</taxon>
        <taxon>Ralstonia solanacearum species complex</taxon>
    </lineage>
</organism>
<evidence type="ECO:0000313" key="3">
    <source>
        <dbReference type="EMBL" id="CUV32385.1"/>
    </source>
</evidence>
<sequence>MRFSSIIAITLLALTSGLAAATEPVALLRCNSIYCAGPLYTYCSERADRDALLSMPENLLSDEDKRALQACQRAAELGLPEAQFMEGLRHSMRAMSVPARAADEQTRAAELWRVAAEHGHSVAQMMLAQMYVDGKGVPKDRVEAYKWLKLAEWHKDESEALQKLKRSMSAEEIQRGDALVQAWQVR</sequence>
<dbReference type="EMBL" id="LN899825">
    <property type="protein sequence ID" value="CUV32385.1"/>
    <property type="molecule type" value="Genomic_DNA"/>
</dbReference>
<accession>A0A0S4VWA8</accession>
<dbReference type="PANTHER" id="PTHR11102">
    <property type="entry name" value="SEL-1-LIKE PROTEIN"/>
    <property type="match status" value="1"/>
</dbReference>
<dbReference type="EMBL" id="LN899826">
    <property type="protein sequence ID" value="CUV38865.1"/>
    <property type="molecule type" value="Genomic_DNA"/>
</dbReference>
<feature type="signal peptide" evidence="1">
    <location>
        <begin position="1"/>
        <end position="21"/>
    </location>
</feature>
<dbReference type="Gene3D" id="1.25.40.10">
    <property type="entry name" value="Tetratricopeptide repeat domain"/>
    <property type="match status" value="1"/>
</dbReference>
<dbReference type="InterPro" id="IPR006597">
    <property type="entry name" value="Sel1-like"/>
</dbReference>
<dbReference type="InterPro" id="IPR050767">
    <property type="entry name" value="Sel1_AlgK"/>
</dbReference>
<dbReference type="AlphaFoldDB" id="A0A0S4VWA8"/>
<dbReference type="EMBL" id="LN899823">
    <property type="protein sequence ID" value="CUV24079.1"/>
    <property type="molecule type" value="Genomic_DNA"/>
</dbReference>
<protein>
    <recommendedName>
        <fullName evidence="6">Sel1 repeat family protein</fullName>
    </recommendedName>
</protein>
<feature type="chain" id="PRO_5013467481" description="Sel1 repeat family protein" evidence="1">
    <location>
        <begin position="22"/>
        <end position="186"/>
    </location>
</feature>
<dbReference type="EMBL" id="LN899822">
    <property type="protein sequence ID" value="CUV63770.1"/>
    <property type="molecule type" value="Genomic_DNA"/>
</dbReference>